<sequence length="663" mass="75403">MNTFQFPLIRITLAFITGIVCARFLALTNVQLIACIILTAAIVCAFYRYSKQHIRAALGFGSCTFVLFLFIGMGVVRMHNKLMHSEHFAHKVTTAQSMRVTFSLESPLRSSKKNYRYVGVLKSINNLAVTGRVVVSFPKAQKRPSFKENYAGLVWFIPLQRKPNPGQFDYDSYLKDQSIYGQIFVKKYQNYPKTRTTFLEWVPAFHDKIAQRLSHSLDATTAPIVMALILGQQQDINPTINKDYQLAGAVHILSVSGLHVGFILLLLQLLVKPFPNTKKYRLVKMILIVMGLWGFGILAGLAPSVLRSVTMYSFVTIGLYLKRTVNIYNTLCISAFLILLFDPNTLWNVGFQLSYLALFFIVWLQPKFKKFYVPKTKIGTYFWELTTVSFAAQLGTFPLSLYYFHQFPGLFFITNWIVLPPLTILMFLGLLAVLFTSFNIALGPIAPLLSFSIKQMNACIHWIADQDQFIFQKIPMNLALMLALYLLIFSLVFLFEKRNYTRWMGVGISIITLQLIVIKIKIEQQQSEFVVCHLPIASAILWKNKNQLFINSEAKQSPCIDDYCIAQFIVGQKINTLPQKVVCKNKGIAIVDSSGVFPKKKGLVLVLKNSPKCHLERWLENYRPTQVVADGSSTPAIKKLWKRSCAKLKIPFHDTAEKGPFIL</sequence>
<name>A0A4Q1K879_9FLAO</name>
<feature type="transmembrane region" description="Helical" evidence="6">
    <location>
        <begin position="325"/>
        <end position="341"/>
    </location>
</feature>
<feature type="domain" description="DUF4131" evidence="8">
    <location>
        <begin position="32"/>
        <end position="187"/>
    </location>
</feature>
<comment type="caution">
    <text evidence="9">The sequence shown here is derived from an EMBL/GenBank/DDBJ whole genome shotgun (WGS) entry which is preliminary data.</text>
</comment>
<keyword evidence="2" id="KW-1003">Cell membrane</keyword>
<dbReference type="Pfam" id="PF03772">
    <property type="entry name" value="Competence"/>
    <property type="match status" value="1"/>
</dbReference>
<dbReference type="EMBL" id="SBKN01000005">
    <property type="protein sequence ID" value="RXR22274.1"/>
    <property type="molecule type" value="Genomic_DNA"/>
</dbReference>
<dbReference type="PANTHER" id="PTHR30619:SF1">
    <property type="entry name" value="RECOMBINATION PROTEIN 2"/>
    <property type="match status" value="1"/>
</dbReference>
<dbReference type="AlphaFoldDB" id="A0A4Q1K879"/>
<keyword evidence="10" id="KW-1185">Reference proteome</keyword>
<feature type="transmembrane region" description="Helical" evidence="6">
    <location>
        <begin position="246"/>
        <end position="270"/>
    </location>
</feature>
<keyword evidence="3 6" id="KW-0812">Transmembrane</keyword>
<comment type="subcellular location">
    <subcellularLocation>
        <location evidence="1">Cell membrane</location>
        <topology evidence="1">Multi-pass membrane protein</topology>
    </subcellularLocation>
</comment>
<feature type="domain" description="ComEC/Rec2-related protein" evidence="7">
    <location>
        <begin position="228"/>
        <end position="497"/>
    </location>
</feature>
<evidence type="ECO:0000256" key="1">
    <source>
        <dbReference type="ARBA" id="ARBA00004651"/>
    </source>
</evidence>
<feature type="transmembrane region" description="Helical" evidence="6">
    <location>
        <begin position="32"/>
        <end position="50"/>
    </location>
</feature>
<evidence type="ECO:0000256" key="3">
    <source>
        <dbReference type="ARBA" id="ARBA00022692"/>
    </source>
</evidence>
<evidence type="ECO:0000256" key="6">
    <source>
        <dbReference type="SAM" id="Phobius"/>
    </source>
</evidence>
<accession>A0A4Q1K879</accession>
<evidence type="ECO:0000259" key="7">
    <source>
        <dbReference type="Pfam" id="PF03772"/>
    </source>
</evidence>
<dbReference type="RefSeq" id="WP_129461732.1">
    <property type="nucleotide sequence ID" value="NZ_SBKN01000005.1"/>
</dbReference>
<feature type="transmembrane region" description="Helical" evidence="6">
    <location>
        <begin position="347"/>
        <end position="364"/>
    </location>
</feature>
<dbReference type="PANTHER" id="PTHR30619">
    <property type="entry name" value="DNA INTERNALIZATION/COMPETENCE PROTEIN COMEC/REC2"/>
    <property type="match status" value="1"/>
</dbReference>
<keyword evidence="5 6" id="KW-0472">Membrane</keyword>
<evidence type="ECO:0000256" key="4">
    <source>
        <dbReference type="ARBA" id="ARBA00022989"/>
    </source>
</evidence>
<evidence type="ECO:0000313" key="9">
    <source>
        <dbReference type="EMBL" id="RXR22274.1"/>
    </source>
</evidence>
<dbReference type="GO" id="GO:0005886">
    <property type="term" value="C:plasma membrane"/>
    <property type="evidence" value="ECO:0007669"/>
    <property type="project" value="UniProtKB-SubCell"/>
</dbReference>
<dbReference type="NCBIfam" id="TIGR00360">
    <property type="entry name" value="ComEC_N-term"/>
    <property type="match status" value="1"/>
</dbReference>
<proteinExistence type="predicted"/>
<evidence type="ECO:0000259" key="8">
    <source>
        <dbReference type="Pfam" id="PF13567"/>
    </source>
</evidence>
<evidence type="ECO:0000313" key="10">
    <source>
        <dbReference type="Proteomes" id="UP000289857"/>
    </source>
</evidence>
<dbReference type="InterPro" id="IPR004477">
    <property type="entry name" value="ComEC_N"/>
</dbReference>
<evidence type="ECO:0000256" key="5">
    <source>
        <dbReference type="ARBA" id="ARBA00023136"/>
    </source>
</evidence>
<keyword evidence="4 6" id="KW-1133">Transmembrane helix</keyword>
<protein>
    <submittedName>
        <fullName evidence="9">ComEC family competence protein</fullName>
    </submittedName>
</protein>
<dbReference type="Proteomes" id="UP000289857">
    <property type="component" value="Unassembled WGS sequence"/>
</dbReference>
<evidence type="ECO:0000256" key="2">
    <source>
        <dbReference type="ARBA" id="ARBA00022475"/>
    </source>
</evidence>
<gene>
    <name evidence="9" type="ORF">EQG61_09760</name>
</gene>
<feature type="transmembrane region" description="Helical" evidence="6">
    <location>
        <begin position="6"/>
        <end position="25"/>
    </location>
</feature>
<dbReference type="OrthoDB" id="9761531at2"/>
<dbReference type="InterPro" id="IPR025405">
    <property type="entry name" value="DUF4131"/>
</dbReference>
<feature type="transmembrane region" description="Helical" evidence="6">
    <location>
        <begin position="474"/>
        <end position="494"/>
    </location>
</feature>
<feature type="transmembrane region" description="Helical" evidence="6">
    <location>
        <begin position="385"/>
        <end position="404"/>
    </location>
</feature>
<feature type="transmembrane region" description="Helical" evidence="6">
    <location>
        <begin position="282"/>
        <end position="305"/>
    </location>
</feature>
<dbReference type="Pfam" id="PF13567">
    <property type="entry name" value="DUF4131"/>
    <property type="match status" value="1"/>
</dbReference>
<organism evidence="9 10">
    <name type="scientific">Flavobacterium stagni</name>
    <dbReference type="NCBI Taxonomy" id="2506421"/>
    <lineage>
        <taxon>Bacteria</taxon>
        <taxon>Pseudomonadati</taxon>
        <taxon>Bacteroidota</taxon>
        <taxon>Flavobacteriia</taxon>
        <taxon>Flavobacteriales</taxon>
        <taxon>Flavobacteriaceae</taxon>
        <taxon>Flavobacterium</taxon>
    </lineage>
</organism>
<reference evidence="10" key="1">
    <citation type="submission" date="2019-01" db="EMBL/GenBank/DDBJ databases">
        <title>Cytophagaceae bacterium strain CAR-16.</title>
        <authorList>
            <person name="Chen W.-M."/>
        </authorList>
    </citation>
    <scope>NUCLEOTIDE SEQUENCE [LARGE SCALE GENOMIC DNA]</scope>
    <source>
        <strain evidence="10">WWJ-16</strain>
    </source>
</reference>
<feature type="transmembrane region" description="Helical" evidence="6">
    <location>
        <begin position="424"/>
        <end position="453"/>
    </location>
</feature>
<dbReference type="InterPro" id="IPR052159">
    <property type="entry name" value="Competence_DNA_uptake"/>
</dbReference>
<feature type="transmembrane region" description="Helical" evidence="6">
    <location>
        <begin position="56"/>
        <end position="76"/>
    </location>
</feature>